<dbReference type="Pfam" id="PF00512">
    <property type="entry name" value="HisKA"/>
    <property type="match status" value="1"/>
</dbReference>
<dbReference type="GO" id="GO:0005886">
    <property type="term" value="C:plasma membrane"/>
    <property type="evidence" value="ECO:0007669"/>
    <property type="project" value="UniProtKB-SubCell"/>
</dbReference>
<dbReference type="InterPro" id="IPR005467">
    <property type="entry name" value="His_kinase_dom"/>
</dbReference>
<evidence type="ECO:0000259" key="17">
    <source>
        <dbReference type="PROSITE" id="PS50885"/>
    </source>
</evidence>
<feature type="domain" description="HAMP" evidence="17">
    <location>
        <begin position="173"/>
        <end position="225"/>
    </location>
</feature>
<evidence type="ECO:0000256" key="12">
    <source>
        <dbReference type="ARBA" id="ARBA00022989"/>
    </source>
</evidence>
<evidence type="ECO:0000256" key="7">
    <source>
        <dbReference type="ARBA" id="ARBA00022679"/>
    </source>
</evidence>
<keyword evidence="12 15" id="KW-1133">Transmembrane helix</keyword>
<keyword evidence="7 18" id="KW-0808">Transferase</keyword>
<keyword evidence="5" id="KW-0997">Cell inner membrane</keyword>
<feature type="transmembrane region" description="Helical" evidence="15">
    <location>
        <begin position="7"/>
        <end position="30"/>
    </location>
</feature>
<evidence type="ECO:0000256" key="10">
    <source>
        <dbReference type="ARBA" id="ARBA00022777"/>
    </source>
</evidence>
<evidence type="ECO:0000259" key="16">
    <source>
        <dbReference type="PROSITE" id="PS50109"/>
    </source>
</evidence>
<dbReference type="Gene3D" id="1.10.287.130">
    <property type="match status" value="1"/>
</dbReference>
<keyword evidence="19" id="KW-1185">Reference proteome</keyword>
<dbReference type="InterPro" id="IPR036097">
    <property type="entry name" value="HisK_dim/P_sf"/>
</dbReference>
<dbReference type="Pfam" id="PF02518">
    <property type="entry name" value="HATPase_c"/>
    <property type="match status" value="1"/>
</dbReference>
<dbReference type="CDD" id="cd00082">
    <property type="entry name" value="HisKA"/>
    <property type="match status" value="1"/>
</dbReference>
<dbReference type="Gene3D" id="3.30.565.10">
    <property type="entry name" value="Histidine kinase-like ATPase, C-terminal domain"/>
    <property type="match status" value="1"/>
</dbReference>
<evidence type="ECO:0000256" key="5">
    <source>
        <dbReference type="ARBA" id="ARBA00022519"/>
    </source>
</evidence>
<dbReference type="Gene3D" id="3.30.450.300">
    <property type="entry name" value="Sensor histidine kinase RisS, periplasmic domain"/>
    <property type="match status" value="1"/>
</dbReference>
<accession>A0A6M4GUT3</accession>
<feature type="domain" description="Histidine kinase" evidence="16">
    <location>
        <begin position="233"/>
        <end position="432"/>
    </location>
</feature>
<dbReference type="InterPro" id="IPR036890">
    <property type="entry name" value="HATPase_C_sf"/>
</dbReference>
<evidence type="ECO:0000256" key="9">
    <source>
        <dbReference type="ARBA" id="ARBA00022741"/>
    </source>
</evidence>
<dbReference type="InterPro" id="IPR003594">
    <property type="entry name" value="HATPase_dom"/>
</dbReference>
<evidence type="ECO:0000256" key="11">
    <source>
        <dbReference type="ARBA" id="ARBA00022840"/>
    </source>
</evidence>
<dbReference type="InterPro" id="IPR004358">
    <property type="entry name" value="Sig_transdc_His_kin-like_C"/>
</dbReference>
<dbReference type="PANTHER" id="PTHR44936:SF5">
    <property type="entry name" value="SENSOR HISTIDINE KINASE ENVZ"/>
    <property type="match status" value="1"/>
</dbReference>
<dbReference type="SMART" id="SM00387">
    <property type="entry name" value="HATPase_c"/>
    <property type="match status" value="1"/>
</dbReference>
<evidence type="ECO:0000256" key="13">
    <source>
        <dbReference type="ARBA" id="ARBA00023012"/>
    </source>
</evidence>
<sequence>MRFPGSIIWRILAVVVVALGVSQVISMYLLHENVTRPRQVAGIGAFVNHLKTIRAAMETIPPQSHDTFIAKIAERDGIRITPVRGDERATPAPDVPPVNVFRERMKQILGPESELYTRPTERRFFFIRFPAGGREYWIAFPRTRVQTDPVGALVGWGVAGILIALLAAFSIGLWLTRPLQRMARAAEAIGRGGDPEPIPEKGASEVRAVARALNQMKDDLRKQERDRATFLAGISHDLRTPLSRLRLETEMLGVAPETQHAMVSDIEDMNAIIDQFIDFARGEASEPLSNVNLAEVANGAKLRAERLGGQVEVEATPGLPPLRLRPLALQRAIDNLVGNALKHGAGPVVVRASRSDTGFMLSVLDRGSGIPDAMVERLKQPFTRRDEARSGQSGAGLGLAIADRIAVMHGGKLELLPREGGGLEARIVLPAV</sequence>
<dbReference type="PROSITE" id="PS50109">
    <property type="entry name" value="HIS_KIN"/>
    <property type="match status" value="1"/>
</dbReference>
<dbReference type="Pfam" id="PF16524">
    <property type="entry name" value="RisS_PPD"/>
    <property type="match status" value="1"/>
</dbReference>
<dbReference type="PANTHER" id="PTHR44936">
    <property type="entry name" value="SENSOR PROTEIN CREC"/>
    <property type="match status" value="1"/>
</dbReference>
<comment type="subcellular location">
    <subcellularLocation>
        <location evidence="2">Cell inner membrane</location>
        <topology evidence="2">Multi-pass membrane protein</topology>
    </subcellularLocation>
</comment>
<evidence type="ECO:0000256" key="1">
    <source>
        <dbReference type="ARBA" id="ARBA00000085"/>
    </source>
</evidence>
<dbReference type="Gene3D" id="1.10.8.500">
    <property type="entry name" value="HAMP domain in histidine kinase"/>
    <property type="match status" value="1"/>
</dbReference>
<evidence type="ECO:0000256" key="14">
    <source>
        <dbReference type="ARBA" id="ARBA00023136"/>
    </source>
</evidence>
<proteinExistence type="predicted"/>
<dbReference type="Proteomes" id="UP000501534">
    <property type="component" value="Chromosome"/>
</dbReference>
<dbReference type="InterPro" id="IPR032408">
    <property type="entry name" value="RisS_PPD"/>
</dbReference>
<dbReference type="InterPro" id="IPR038421">
    <property type="entry name" value="RisS_PPD_sf"/>
</dbReference>
<dbReference type="EC" id="2.7.13.3" evidence="3"/>
<dbReference type="CDD" id="cd06225">
    <property type="entry name" value="HAMP"/>
    <property type="match status" value="1"/>
</dbReference>
<dbReference type="SUPFAM" id="SSF158472">
    <property type="entry name" value="HAMP domain-like"/>
    <property type="match status" value="1"/>
</dbReference>
<dbReference type="SMART" id="SM00388">
    <property type="entry name" value="HisKA"/>
    <property type="match status" value="1"/>
</dbReference>
<dbReference type="EMBL" id="CP053069">
    <property type="protein sequence ID" value="QJR10896.1"/>
    <property type="molecule type" value="Genomic_DNA"/>
</dbReference>
<reference evidence="18 19" key="1">
    <citation type="submission" date="2020-04" db="EMBL/GenBank/DDBJ databases">
        <title>Usitatibacter rugosus gen. nov., sp. nov. and Usitatibacter palustris sp. nov., novel members of Usitatibacteraceae fam. nov. within the order Nitrosomonadales isolated from soil.</title>
        <authorList>
            <person name="Huber K.J."/>
            <person name="Neumann-Schaal M."/>
            <person name="Geppert A."/>
            <person name="Luckner M."/>
            <person name="Wanner G."/>
            <person name="Overmann J."/>
        </authorList>
    </citation>
    <scope>NUCLEOTIDE SEQUENCE [LARGE SCALE GENOMIC DNA]</scope>
    <source>
        <strain evidence="18 19">0125_3</strain>
    </source>
</reference>
<keyword evidence="8 15" id="KW-0812">Transmembrane</keyword>
<keyword evidence="6" id="KW-0597">Phosphoprotein</keyword>
<keyword evidence="11" id="KW-0067">ATP-binding</keyword>
<evidence type="ECO:0000313" key="19">
    <source>
        <dbReference type="Proteomes" id="UP000501534"/>
    </source>
</evidence>
<dbReference type="InterPro" id="IPR003661">
    <property type="entry name" value="HisK_dim/P_dom"/>
</dbReference>
<evidence type="ECO:0000256" key="4">
    <source>
        <dbReference type="ARBA" id="ARBA00022475"/>
    </source>
</evidence>
<evidence type="ECO:0000256" key="15">
    <source>
        <dbReference type="SAM" id="Phobius"/>
    </source>
</evidence>
<keyword evidence="9" id="KW-0547">Nucleotide-binding</keyword>
<name>A0A6M4GUT3_9PROT</name>
<gene>
    <name evidence="18" type="primary">rcsC_14</name>
    <name evidence="18" type="ORF">DSM104443_01966</name>
</gene>
<dbReference type="SUPFAM" id="SSF47384">
    <property type="entry name" value="Homodimeric domain of signal transducing histidine kinase"/>
    <property type="match status" value="1"/>
</dbReference>
<evidence type="ECO:0000256" key="2">
    <source>
        <dbReference type="ARBA" id="ARBA00004429"/>
    </source>
</evidence>
<keyword evidence="10 18" id="KW-0418">Kinase</keyword>
<protein>
    <recommendedName>
        <fullName evidence="3">histidine kinase</fullName>
        <ecNumber evidence="3">2.7.13.3</ecNumber>
    </recommendedName>
</protein>
<dbReference type="InterPro" id="IPR050980">
    <property type="entry name" value="2C_sensor_his_kinase"/>
</dbReference>
<keyword evidence="14 15" id="KW-0472">Membrane</keyword>
<dbReference type="PROSITE" id="PS50885">
    <property type="entry name" value="HAMP"/>
    <property type="match status" value="1"/>
</dbReference>
<dbReference type="Pfam" id="PF00672">
    <property type="entry name" value="HAMP"/>
    <property type="match status" value="1"/>
</dbReference>
<dbReference type="GO" id="GO:0000155">
    <property type="term" value="F:phosphorelay sensor kinase activity"/>
    <property type="evidence" value="ECO:0007669"/>
    <property type="project" value="InterPro"/>
</dbReference>
<keyword evidence="4" id="KW-1003">Cell membrane</keyword>
<comment type="catalytic activity">
    <reaction evidence="1">
        <text>ATP + protein L-histidine = ADP + protein N-phospho-L-histidine.</text>
        <dbReference type="EC" id="2.7.13.3"/>
    </reaction>
</comment>
<dbReference type="RefSeq" id="WP_171091770.1">
    <property type="nucleotide sequence ID" value="NZ_CP053069.1"/>
</dbReference>
<feature type="transmembrane region" description="Helical" evidence="15">
    <location>
        <begin position="153"/>
        <end position="175"/>
    </location>
</feature>
<keyword evidence="13" id="KW-0902">Two-component regulatory system</keyword>
<dbReference type="SMART" id="SM00304">
    <property type="entry name" value="HAMP"/>
    <property type="match status" value="1"/>
</dbReference>
<dbReference type="AlphaFoldDB" id="A0A6M4GUT3"/>
<dbReference type="GO" id="GO:0005524">
    <property type="term" value="F:ATP binding"/>
    <property type="evidence" value="ECO:0007669"/>
    <property type="project" value="UniProtKB-KW"/>
</dbReference>
<dbReference type="InterPro" id="IPR003660">
    <property type="entry name" value="HAMP_dom"/>
</dbReference>
<evidence type="ECO:0000256" key="8">
    <source>
        <dbReference type="ARBA" id="ARBA00022692"/>
    </source>
</evidence>
<evidence type="ECO:0000313" key="18">
    <source>
        <dbReference type="EMBL" id="QJR10896.1"/>
    </source>
</evidence>
<dbReference type="KEGG" id="uru:DSM104443_01966"/>
<organism evidence="18 19">
    <name type="scientific">Usitatibacter rugosus</name>
    <dbReference type="NCBI Taxonomy" id="2732067"/>
    <lineage>
        <taxon>Bacteria</taxon>
        <taxon>Pseudomonadati</taxon>
        <taxon>Pseudomonadota</taxon>
        <taxon>Betaproteobacteria</taxon>
        <taxon>Nitrosomonadales</taxon>
        <taxon>Usitatibacteraceae</taxon>
        <taxon>Usitatibacter</taxon>
    </lineage>
</organism>
<evidence type="ECO:0000256" key="6">
    <source>
        <dbReference type="ARBA" id="ARBA00022553"/>
    </source>
</evidence>
<evidence type="ECO:0000256" key="3">
    <source>
        <dbReference type="ARBA" id="ARBA00012438"/>
    </source>
</evidence>
<dbReference type="SUPFAM" id="SSF55874">
    <property type="entry name" value="ATPase domain of HSP90 chaperone/DNA topoisomerase II/histidine kinase"/>
    <property type="match status" value="1"/>
</dbReference>
<dbReference type="PRINTS" id="PR00344">
    <property type="entry name" value="BCTRLSENSOR"/>
</dbReference>